<reference evidence="2" key="1">
    <citation type="submission" date="2016-10" db="EMBL/GenBank/DDBJ databases">
        <title>Comparative genomics uncovers the prolific and rare metabolic potential of the cyanobacterial genus Moorea.</title>
        <authorList>
            <person name="Leao T."/>
            <person name="Castelao G."/>
            <person name="Korobeynikov A."/>
            <person name="Monroe E.A."/>
            <person name="Podell S."/>
            <person name="Glukhov E."/>
            <person name="Allen E."/>
            <person name="Gerwick W.H."/>
            <person name="Gerwick L."/>
        </authorList>
    </citation>
    <scope>NUCLEOTIDE SEQUENCE [LARGE SCALE GENOMIC DNA]</scope>
    <source>
        <strain evidence="2">PAL-8-15-08-1</strain>
    </source>
</reference>
<dbReference type="AlphaFoldDB" id="A0A1D8TY12"/>
<evidence type="ECO:0000313" key="1">
    <source>
        <dbReference type="EMBL" id="AOX02528.1"/>
    </source>
</evidence>
<evidence type="ECO:0000313" key="2">
    <source>
        <dbReference type="Proteomes" id="UP000177870"/>
    </source>
</evidence>
<sequence>MVSITGFYHTAARVLKSQILKIIGLATPSLSIPTLKKDGEFREKRLIKAADGSVNFFLRLTFGHAFGKADAA</sequence>
<dbReference type="Proteomes" id="UP000177870">
    <property type="component" value="Chromosome"/>
</dbReference>
<proteinExistence type="predicted"/>
<accession>A0A1D8TY12</accession>
<gene>
    <name evidence="1" type="ORF">BJP34_26545</name>
</gene>
<dbReference type="KEGG" id="mpro:BJP34_26545"/>
<organism evidence="1 2">
    <name type="scientific">Moorena producens PAL-8-15-08-1</name>
    <dbReference type="NCBI Taxonomy" id="1458985"/>
    <lineage>
        <taxon>Bacteria</taxon>
        <taxon>Bacillati</taxon>
        <taxon>Cyanobacteriota</taxon>
        <taxon>Cyanophyceae</taxon>
        <taxon>Coleofasciculales</taxon>
        <taxon>Coleofasciculaceae</taxon>
        <taxon>Moorena</taxon>
    </lineage>
</organism>
<protein>
    <submittedName>
        <fullName evidence="1">Uncharacterized protein</fullName>
    </submittedName>
</protein>
<name>A0A1D8TY12_9CYAN</name>
<dbReference type="RefSeq" id="WP_070394934.1">
    <property type="nucleotide sequence ID" value="NZ_CP017599.1"/>
</dbReference>
<dbReference type="EMBL" id="CP017599">
    <property type="protein sequence ID" value="AOX02528.1"/>
    <property type="molecule type" value="Genomic_DNA"/>
</dbReference>